<keyword evidence="1" id="KW-0805">Transcription regulation</keyword>
<dbReference type="Proteomes" id="UP000324758">
    <property type="component" value="Unassembled WGS sequence"/>
</dbReference>
<evidence type="ECO:0000259" key="4">
    <source>
        <dbReference type="PROSITE" id="PS50043"/>
    </source>
</evidence>
<dbReference type="Pfam" id="PF00196">
    <property type="entry name" value="GerE"/>
    <property type="match status" value="1"/>
</dbReference>
<evidence type="ECO:0000256" key="1">
    <source>
        <dbReference type="ARBA" id="ARBA00023015"/>
    </source>
</evidence>
<organism evidence="5 6">
    <name type="scientific">Bradyrhizobium rifense</name>
    <dbReference type="NCBI Taxonomy" id="515499"/>
    <lineage>
        <taxon>Bacteria</taxon>
        <taxon>Pseudomonadati</taxon>
        <taxon>Pseudomonadota</taxon>
        <taxon>Alphaproteobacteria</taxon>
        <taxon>Hyphomicrobiales</taxon>
        <taxon>Nitrobacteraceae</taxon>
        <taxon>Bradyrhizobium</taxon>
    </lineage>
</organism>
<dbReference type="SUPFAM" id="SSF46894">
    <property type="entry name" value="C-terminal effector domain of the bipartite response regulators"/>
    <property type="match status" value="1"/>
</dbReference>
<dbReference type="Gene3D" id="1.10.10.10">
    <property type="entry name" value="Winged helix-like DNA-binding domain superfamily/Winged helix DNA-binding domain"/>
    <property type="match status" value="1"/>
</dbReference>
<dbReference type="SMART" id="SM00421">
    <property type="entry name" value="HTH_LUXR"/>
    <property type="match status" value="1"/>
</dbReference>
<keyword evidence="3" id="KW-0804">Transcription</keyword>
<dbReference type="PANTHER" id="PTHR44688:SF16">
    <property type="entry name" value="DNA-BINDING TRANSCRIPTIONAL ACTIVATOR DEVR_DOSR"/>
    <property type="match status" value="1"/>
</dbReference>
<comment type="caution">
    <text evidence="5">The sequence shown here is derived from an EMBL/GenBank/DDBJ whole genome shotgun (WGS) entry which is preliminary data.</text>
</comment>
<dbReference type="AlphaFoldDB" id="A0A5D3KPB2"/>
<keyword evidence="2" id="KW-0238">DNA-binding</keyword>
<dbReference type="GO" id="GO:0006355">
    <property type="term" value="P:regulation of DNA-templated transcription"/>
    <property type="evidence" value="ECO:0007669"/>
    <property type="project" value="InterPro"/>
</dbReference>
<dbReference type="PROSITE" id="PS50043">
    <property type="entry name" value="HTH_LUXR_2"/>
    <property type="match status" value="1"/>
</dbReference>
<dbReference type="PANTHER" id="PTHR44688">
    <property type="entry name" value="DNA-BINDING TRANSCRIPTIONAL ACTIVATOR DEVR_DOSR"/>
    <property type="match status" value="1"/>
</dbReference>
<evidence type="ECO:0000256" key="2">
    <source>
        <dbReference type="ARBA" id="ARBA00023125"/>
    </source>
</evidence>
<dbReference type="InterPro" id="IPR000014">
    <property type="entry name" value="PAS"/>
</dbReference>
<dbReference type="CDD" id="cd06170">
    <property type="entry name" value="LuxR_C_like"/>
    <property type="match status" value="1"/>
</dbReference>
<proteinExistence type="predicted"/>
<dbReference type="SUPFAM" id="SSF55785">
    <property type="entry name" value="PYP-like sensor domain (PAS domain)"/>
    <property type="match status" value="1"/>
</dbReference>
<dbReference type="GO" id="GO:0003677">
    <property type="term" value="F:DNA binding"/>
    <property type="evidence" value="ECO:0007669"/>
    <property type="project" value="UniProtKB-KW"/>
</dbReference>
<dbReference type="InterPro" id="IPR036388">
    <property type="entry name" value="WH-like_DNA-bd_sf"/>
</dbReference>
<evidence type="ECO:0000313" key="5">
    <source>
        <dbReference type="EMBL" id="TYL99666.1"/>
    </source>
</evidence>
<dbReference type="InterPro" id="IPR016032">
    <property type="entry name" value="Sig_transdc_resp-reg_C-effctor"/>
</dbReference>
<dbReference type="OrthoDB" id="9782655at2"/>
<dbReference type="RefSeq" id="WP_148770586.1">
    <property type="nucleotide sequence ID" value="NZ_VSSS01000006.1"/>
</dbReference>
<feature type="domain" description="HTH luxR-type" evidence="4">
    <location>
        <begin position="126"/>
        <end position="190"/>
    </location>
</feature>
<sequence length="190" mass="21534">MRNAIAAEIDYRRAFQDAPVGQAIANNRMIRACNKAFADIFRGKPGEFTGTTFERLYPTHTHFESAGLRVGAMLTQDRAFSDDRVMRRLDGELFWVHVRGFTYTPKDPHRNTLWVFTELSSRQAKSDTIRGSLTPRERDIAALLIEGKTGKEAALSLGISPRTVDIYKTRLLRKYSVTNTPDLVQRLLTG</sequence>
<keyword evidence="6" id="KW-1185">Reference proteome</keyword>
<reference evidence="5 6" key="1">
    <citation type="submission" date="2019-08" db="EMBL/GenBank/DDBJ databases">
        <title>Bradyrhizobium hipponensis sp. nov., a rhizobium isolated from a Lupinus angustifolius root nodule in Tunisia.</title>
        <authorList>
            <person name="Off K."/>
            <person name="Rejili M."/>
            <person name="Mars M."/>
            <person name="Brachmann A."/>
            <person name="Marin M."/>
        </authorList>
    </citation>
    <scope>NUCLEOTIDE SEQUENCE [LARGE SCALE GENOMIC DNA]</scope>
    <source>
        <strain evidence="5 6">CTAW71</strain>
    </source>
</reference>
<dbReference type="PRINTS" id="PR00038">
    <property type="entry name" value="HTHLUXR"/>
</dbReference>
<dbReference type="InterPro" id="IPR000792">
    <property type="entry name" value="Tscrpt_reg_LuxR_C"/>
</dbReference>
<gene>
    <name evidence="5" type="ORF">FXB40_02205</name>
</gene>
<dbReference type="EMBL" id="VSSS01000006">
    <property type="protein sequence ID" value="TYL99666.1"/>
    <property type="molecule type" value="Genomic_DNA"/>
</dbReference>
<evidence type="ECO:0000256" key="3">
    <source>
        <dbReference type="ARBA" id="ARBA00023163"/>
    </source>
</evidence>
<dbReference type="Pfam" id="PF13426">
    <property type="entry name" value="PAS_9"/>
    <property type="match status" value="1"/>
</dbReference>
<protein>
    <submittedName>
        <fullName evidence="5">PAS and helix-turn-helix domain-containing protein</fullName>
    </submittedName>
</protein>
<accession>A0A5D3KPB2</accession>
<dbReference type="InterPro" id="IPR035965">
    <property type="entry name" value="PAS-like_dom_sf"/>
</dbReference>
<dbReference type="Gene3D" id="3.30.450.20">
    <property type="entry name" value="PAS domain"/>
    <property type="match status" value="1"/>
</dbReference>
<name>A0A5D3KPB2_9BRAD</name>
<evidence type="ECO:0000313" key="6">
    <source>
        <dbReference type="Proteomes" id="UP000324758"/>
    </source>
</evidence>